<evidence type="ECO:0000313" key="4">
    <source>
        <dbReference type="Proteomes" id="UP001140172"/>
    </source>
</evidence>
<reference evidence="3" key="1">
    <citation type="submission" date="2022-07" db="EMBL/GenBank/DDBJ databases">
        <title>Phylogenomic reconstructions and comparative analyses of Kickxellomycotina fungi.</title>
        <authorList>
            <person name="Reynolds N.K."/>
            <person name="Stajich J.E."/>
            <person name="Barry K."/>
            <person name="Grigoriev I.V."/>
            <person name="Crous P."/>
            <person name="Smith M.E."/>
        </authorList>
    </citation>
    <scope>NUCLEOTIDE SEQUENCE</scope>
    <source>
        <strain evidence="3">BCRC 34489</strain>
    </source>
</reference>
<sequence length="100" mass="11548">MSATRTEILKLYRASLRAARGFETYNFRKYFYRRTRDRFHDTLGRGSSMSAQEASQALESARADLDVMQRQALVNRLFAHNRTVLEADPQYASGARRANL</sequence>
<dbReference type="EMBL" id="JANBUM010000314">
    <property type="protein sequence ID" value="KAJ2779117.1"/>
    <property type="molecule type" value="Genomic_DNA"/>
</dbReference>
<accession>A0A9W8LH93</accession>
<evidence type="ECO:0000259" key="2">
    <source>
        <dbReference type="Pfam" id="PF05347"/>
    </source>
</evidence>
<dbReference type="PANTHER" id="PTHR13166:SF7">
    <property type="entry name" value="LYR MOTIF-CONTAINING PROTEIN 4"/>
    <property type="match status" value="1"/>
</dbReference>
<protein>
    <recommendedName>
        <fullName evidence="2">Complex 1 LYR protein domain-containing protein</fullName>
    </recommendedName>
</protein>
<dbReference type="AlphaFoldDB" id="A0A9W8LH93"/>
<evidence type="ECO:0000313" key="3">
    <source>
        <dbReference type="EMBL" id="KAJ2779117.1"/>
    </source>
</evidence>
<dbReference type="Proteomes" id="UP001140172">
    <property type="component" value="Unassembled WGS sequence"/>
</dbReference>
<dbReference type="GO" id="GO:0005739">
    <property type="term" value="C:mitochondrion"/>
    <property type="evidence" value="ECO:0007669"/>
    <property type="project" value="TreeGrafter"/>
</dbReference>
<dbReference type="CDD" id="cd20264">
    <property type="entry name" value="Complex1_LYR_LYRM4"/>
    <property type="match status" value="1"/>
</dbReference>
<dbReference type="GO" id="GO:1990221">
    <property type="term" value="C:L-cysteine desulfurase complex"/>
    <property type="evidence" value="ECO:0007669"/>
    <property type="project" value="TreeGrafter"/>
</dbReference>
<organism evidence="3 4">
    <name type="scientific">Coemansia interrupta</name>
    <dbReference type="NCBI Taxonomy" id="1126814"/>
    <lineage>
        <taxon>Eukaryota</taxon>
        <taxon>Fungi</taxon>
        <taxon>Fungi incertae sedis</taxon>
        <taxon>Zoopagomycota</taxon>
        <taxon>Kickxellomycotina</taxon>
        <taxon>Kickxellomycetes</taxon>
        <taxon>Kickxellales</taxon>
        <taxon>Kickxellaceae</taxon>
        <taxon>Coemansia</taxon>
    </lineage>
</organism>
<gene>
    <name evidence="3" type="ORF">GGI15_003982</name>
</gene>
<dbReference type="InterPro" id="IPR045297">
    <property type="entry name" value="Complex1_LYR_LYRM4"/>
</dbReference>
<name>A0A9W8LH93_9FUNG</name>
<dbReference type="InterPro" id="IPR008011">
    <property type="entry name" value="Complex1_LYR_dom"/>
</dbReference>
<dbReference type="GO" id="GO:0016226">
    <property type="term" value="P:iron-sulfur cluster assembly"/>
    <property type="evidence" value="ECO:0007669"/>
    <property type="project" value="InterPro"/>
</dbReference>
<dbReference type="OrthoDB" id="275715at2759"/>
<feature type="domain" description="Complex 1 LYR protein" evidence="2">
    <location>
        <begin position="7"/>
        <end position="65"/>
    </location>
</feature>
<dbReference type="InterPro" id="IPR051522">
    <property type="entry name" value="ISC_assembly_LYR"/>
</dbReference>
<proteinExistence type="inferred from homology"/>
<comment type="similarity">
    <text evidence="1">Belongs to the complex I LYR family.</text>
</comment>
<evidence type="ECO:0000256" key="1">
    <source>
        <dbReference type="ARBA" id="ARBA00009508"/>
    </source>
</evidence>
<keyword evidence="4" id="KW-1185">Reference proteome</keyword>
<comment type="caution">
    <text evidence="3">The sequence shown here is derived from an EMBL/GenBank/DDBJ whole genome shotgun (WGS) entry which is preliminary data.</text>
</comment>
<dbReference type="PANTHER" id="PTHR13166">
    <property type="entry name" value="PROTEIN C6ORF149"/>
    <property type="match status" value="1"/>
</dbReference>
<dbReference type="Pfam" id="PF05347">
    <property type="entry name" value="Complex1_LYR"/>
    <property type="match status" value="1"/>
</dbReference>